<dbReference type="AlphaFoldDB" id="A0A016UWP7"/>
<name>A0A016UWP7_9BILA</name>
<dbReference type="Proteomes" id="UP000024635">
    <property type="component" value="Unassembled WGS sequence"/>
</dbReference>
<proteinExistence type="predicted"/>
<comment type="caution">
    <text evidence="2">The sequence shown here is derived from an EMBL/GenBank/DDBJ whole genome shotgun (WGS) entry which is preliminary data.</text>
</comment>
<sequence length="101" mass="11276">MSLREIFDCEILGQNKWNSASETSPSLALDHKPARPTQTQDKKTKISSIVTLIDGAWQFMCETCHPPDQIEPIVFQSAARNNGFSPLRDGPLFIVMIIQSS</sequence>
<protein>
    <submittedName>
        <fullName evidence="2">Uncharacterized protein</fullName>
    </submittedName>
</protein>
<keyword evidence="3" id="KW-1185">Reference proteome</keyword>
<feature type="region of interest" description="Disordered" evidence="1">
    <location>
        <begin position="19"/>
        <end position="43"/>
    </location>
</feature>
<dbReference type="EMBL" id="JARK01001360">
    <property type="protein sequence ID" value="EYC19421.1"/>
    <property type="molecule type" value="Genomic_DNA"/>
</dbReference>
<evidence type="ECO:0000256" key="1">
    <source>
        <dbReference type="SAM" id="MobiDB-lite"/>
    </source>
</evidence>
<evidence type="ECO:0000313" key="3">
    <source>
        <dbReference type="Proteomes" id="UP000024635"/>
    </source>
</evidence>
<organism evidence="2 3">
    <name type="scientific">Ancylostoma ceylanicum</name>
    <dbReference type="NCBI Taxonomy" id="53326"/>
    <lineage>
        <taxon>Eukaryota</taxon>
        <taxon>Metazoa</taxon>
        <taxon>Ecdysozoa</taxon>
        <taxon>Nematoda</taxon>
        <taxon>Chromadorea</taxon>
        <taxon>Rhabditida</taxon>
        <taxon>Rhabditina</taxon>
        <taxon>Rhabditomorpha</taxon>
        <taxon>Strongyloidea</taxon>
        <taxon>Ancylostomatidae</taxon>
        <taxon>Ancylostomatinae</taxon>
        <taxon>Ancylostoma</taxon>
    </lineage>
</organism>
<gene>
    <name evidence="2" type="primary">Acey_s0024.g1075</name>
    <name evidence="2" type="ORF">Y032_0024g1075</name>
</gene>
<accession>A0A016UWP7</accession>
<reference evidence="3" key="1">
    <citation type="journal article" date="2015" name="Nat. Genet.">
        <title>The genome and transcriptome of the zoonotic hookworm Ancylostoma ceylanicum identify infection-specific gene families.</title>
        <authorList>
            <person name="Schwarz E.M."/>
            <person name="Hu Y."/>
            <person name="Antoshechkin I."/>
            <person name="Miller M.M."/>
            <person name="Sternberg P.W."/>
            <person name="Aroian R.V."/>
        </authorList>
    </citation>
    <scope>NUCLEOTIDE SEQUENCE</scope>
    <source>
        <strain evidence="3">HY135</strain>
    </source>
</reference>
<evidence type="ECO:0000313" key="2">
    <source>
        <dbReference type="EMBL" id="EYC19421.1"/>
    </source>
</evidence>